<protein>
    <submittedName>
        <fullName evidence="1">Uncharacterized protein</fullName>
    </submittedName>
</protein>
<dbReference type="AlphaFoldDB" id="A0A944CLK1"/>
<dbReference type="EMBL" id="QTKX01000001">
    <property type="protein sequence ID" value="MBS8265318.1"/>
    <property type="molecule type" value="Genomic_DNA"/>
</dbReference>
<comment type="caution">
    <text evidence="1">The sequence shown here is derived from an EMBL/GenBank/DDBJ whole genome shotgun (WGS) entry which is preliminary data.</text>
</comment>
<evidence type="ECO:0000313" key="2">
    <source>
        <dbReference type="Proteomes" id="UP000761411"/>
    </source>
</evidence>
<sequence>MGGPKPKSLADCPETQKLETPPAEALFASAGGVEVSEFLGGDTRQATRGARRWSWTILEVKSILSYRIMAISNWRWPFSFQQSIVAVIYVDSNSY</sequence>
<evidence type="ECO:0000313" key="1">
    <source>
        <dbReference type="EMBL" id="MBS8265318.1"/>
    </source>
</evidence>
<dbReference type="Proteomes" id="UP000761411">
    <property type="component" value="Unassembled WGS sequence"/>
</dbReference>
<gene>
    <name evidence="1" type="ORF">DYI25_12760</name>
</gene>
<reference evidence="1 2" key="1">
    <citation type="journal article" date="2021" name="Microorganisms">
        <title>Bacterial Dimethylsulfoniopropionate Biosynthesis in the East China Sea.</title>
        <authorList>
            <person name="Liu J."/>
            <person name="Zhang Y."/>
            <person name="Liu J."/>
            <person name="Zhong H."/>
            <person name="Williams B.T."/>
            <person name="Zheng Y."/>
            <person name="Curson A.R.J."/>
            <person name="Sun C."/>
            <person name="Sun H."/>
            <person name="Song D."/>
            <person name="Wagner Mackenzie B."/>
            <person name="Bermejo Martinez A."/>
            <person name="Todd J.D."/>
            <person name="Zhang X.H."/>
        </authorList>
    </citation>
    <scope>NUCLEOTIDE SEQUENCE [LARGE SCALE GENOMIC DNA]</scope>
    <source>
        <strain evidence="1 2">ESS08</strain>
    </source>
</reference>
<name>A0A944CLK1_9BACI</name>
<proteinExistence type="predicted"/>
<keyword evidence="2" id="KW-1185">Reference proteome</keyword>
<accession>A0A944CLK1</accession>
<organism evidence="1 2">
    <name type="scientific">Mesobacillus boroniphilus</name>
    <dbReference type="NCBI Taxonomy" id="308892"/>
    <lineage>
        <taxon>Bacteria</taxon>
        <taxon>Bacillati</taxon>
        <taxon>Bacillota</taxon>
        <taxon>Bacilli</taxon>
        <taxon>Bacillales</taxon>
        <taxon>Bacillaceae</taxon>
        <taxon>Mesobacillus</taxon>
    </lineage>
</organism>